<comment type="caution">
    <text evidence="2">The sequence shown here is derived from an EMBL/GenBank/DDBJ whole genome shotgun (WGS) entry which is preliminary data.</text>
</comment>
<feature type="region of interest" description="Disordered" evidence="1">
    <location>
        <begin position="39"/>
        <end position="65"/>
    </location>
</feature>
<evidence type="ECO:0000313" key="2">
    <source>
        <dbReference type="EMBL" id="KKN59418.1"/>
    </source>
</evidence>
<sequence length="106" mass="12312">MAVRKLRRRIKELIGGKKTYQKSKLELELGKITRSLRRAKSRVAKETGPETLAQKERRTQVSLPAKSSIPSFKEWQAKTGKGITAVTLAEYRRFRSQRLRRKKSDK</sequence>
<reference evidence="2" key="1">
    <citation type="journal article" date="2015" name="Nature">
        <title>Complex archaea that bridge the gap between prokaryotes and eukaryotes.</title>
        <authorList>
            <person name="Spang A."/>
            <person name="Saw J.H."/>
            <person name="Jorgensen S.L."/>
            <person name="Zaremba-Niedzwiedzka K."/>
            <person name="Martijn J."/>
            <person name="Lind A.E."/>
            <person name="van Eijk R."/>
            <person name="Schleper C."/>
            <person name="Guy L."/>
            <person name="Ettema T.J."/>
        </authorList>
    </citation>
    <scope>NUCLEOTIDE SEQUENCE</scope>
</reference>
<dbReference type="AlphaFoldDB" id="A0A0F9V0N1"/>
<name>A0A0F9V0N1_9ZZZZ</name>
<evidence type="ECO:0000256" key="1">
    <source>
        <dbReference type="SAM" id="MobiDB-lite"/>
    </source>
</evidence>
<organism evidence="2">
    <name type="scientific">marine sediment metagenome</name>
    <dbReference type="NCBI Taxonomy" id="412755"/>
    <lineage>
        <taxon>unclassified sequences</taxon>
        <taxon>metagenomes</taxon>
        <taxon>ecological metagenomes</taxon>
    </lineage>
</organism>
<dbReference type="EMBL" id="LAZR01000727">
    <property type="protein sequence ID" value="KKN59418.1"/>
    <property type="molecule type" value="Genomic_DNA"/>
</dbReference>
<accession>A0A0F9V0N1</accession>
<proteinExistence type="predicted"/>
<gene>
    <name evidence="2" type="ORF">LCGC14_0542530</name>
</gene>
<feature type="compositionally biased region" description="Basic and acidic residues" evidence="1">
    <location>
        <begin position="43"/>
        <end position="59"/>
    </location>
</feature>
<protein>
    <submittedName>
        <fullName evidence="2">Uncharacterized protein</fullName>
    </submittedName>
</protein>